<reference evidence="1 2" key="1">
    <citation type="submission" date="2017-03" db="EMBL/GenBank/DDBJ databases">
        <title>Genome Survey of Euroglyphus maynei.</title>
        <authorList>
            <person name="Arlian L.G."/>
            <person name="Morgan M.S."/>
            <person name="Rider S.D."/>
        </authorList>
    </citation>
    <scope>NUCLEOTIDE SEQUENCE [LARGE SCALE GENOMIC DNA]</scope>
    <source>
        <strain evidence="1">Arlian Lab</strain>
        <tissue evidence="1">Whole body</tissue>
    </source>
</reference>
<name>A0A1Y3B297_EURMA</name>
<keyword evidence="2" id="KW-1185">Reference proteome</keyword>
<dbReference type="OrthoDB" id="6497543at2759"/>
<dbReference type="Proteomes" id="UP000194236">
    <property type="component" value="Unassembled WGS sequence"/>
</dbReference>
<evidence type="ECO:0000313" key="2">
    <source>
        <dbReference type="Proteomes" id="UP000194236"/>
    </source>
</evidence>
<comment type="caution">
    <text evidence="1">The sequence shown here is derived from an EMBL/GenBank/DDBJ whole genome shotgun (WGS) entry which is preliminary data.</text>
</comment>
<proteinExistence type="predicted"/>
<gene>
    <name evidence="1" type="ORF">BLA29_003587</name>
</gene>
<protein>
    <submittedName>
        <fullName evidence="1">Uncharacterized protein</fullName>
    </submittedName>
</protein>
<dbReference type="AlphaFoldDB" id="A0A1Y3B297"/>
<accession>A0A1Y3B297</accession>
<dbReference type="EMBL" id="MUJZ01049164">
    <property type="protein sequence ID" value="OTF73993.1"/>
    <property type="molecule type" value="Genomic_DNA"/>
</dbReference>
<sequence length="142" mass="16842">MVPQEMLMIWMIHVPMSNLVRKCFENIPLKYRERCLTESFEQYAGSVYPQKTRCCTKWAQIECLTTYTYNNIYCNMHQQQAVSRYFKQIQSTSADGSPECVDYRPIKEELRNWSSDLGRIPKCAAKIEYEFLDMIHESKPSM</sequence>
<organism evidence="1 2">
    <name type="scientific">Euroglyphus maynei</name>
    <name type="common">Mayne's house dust mite</name>
    <dbReference type="NCBI Taxonomy" id="6958"/>
    <lineage>
        <taxon>Eukaryota</taxon>
        <taxon>Metazoa</taxon>
        <taxon>Ecdysozoa</taxon>
        <taxon>Arthropoda</taxon>
        <taxon>Chelicerata</taxon>
        <taxon>Arachnida</taxon>
        <taxon>Acari</taxon>
        <taxon>Acariformes</taxon>
        <taxon>Sarcoptiformes</taxon>
        <taxon>Astigmata</taxon>
        <taxon>Psoroptidia</taxon>
        <taxon>Analgoidea</taxon>
        <taxon>Pyroglyphidae</taxon>
        <taxon>Pyroglyphinae</taxon>
        <taxon>Euroglyphus</taxon>
    </lineage>
</organism>
<evidence type="ECO:0000313" key="1">
    <source>
        <dbReference type="EMBL" id="OTF73993.1"/>
    </source>
</evidence>